<accession>A0AAD6D6L2</accession>
<organism evidence="5 6">
    <name type="scientific">Penicillium frequentans</name>
    <dbReference type="NCBI Taxonomy" id="3151616"/>
    <lineage>
        <taxon>Eukaryota</taxon>
        <taxon>Fungi</taxon>
        <taxon>Dikarya</taxon>
        <taxon>Ascomycota</taxon>
        <taxon>Pezizomycotina</taxon>
        <taxon>Eurotiomycetes</taxon>
        <taxon>Eurotiomycetidae</taxon>
        <taxon>Eurotiales</taxon>
        <taxon>Aspergillaceae</taxon>
        <taxon>Penicillium</taxon>
    </lineage>
</organism>
<keyword evidence="3" id="KW-0511">Multifunctional enzyme</keyword>
<sequence length="184" mass="19998">MVAVNPARVGKFFTERALRNPVEIIVTTTNALLEIVNFNVEGEHTDIVLTAGYLHALGAILNYIAKAPNGAAISRRVAENPQSKDSLGIVSRSVSEAQQLASPITLQRGTATIPLQGIDVPFHLAHLRAGVPSYRSFLKDVNPERLIRKWIPNIMGKTFSLSPEYIQDAHRLTASPILGEVLAA</sequence>
<dbReference type="InterPro" id="IPR050830">
    <property type="entry name" value="Fungal_FAS"/>
</dbReference>
<dbReference type="Gene3D" id="6.10.140.1400">
    <property type="match status" value="1"/>
</dbReference>
<gene>
    <name evidence="5" type="ORF">N7494_000860</name>
</gene>
<proteinExistence type="predicted"/>
<protein>
    <recommendedName>
        <fullName evidence="1">fatty-acyl-CoA synthase system</fullName>
        <ecNumber evidence="1">2.3.1.86</ecNumber>
    </recommendedName>
</protein>
<dbReference type="PANTHER" id="PTHR10982:SF21">
    <property type="entry name" value="FATTY ACID SYNTHASE SUBUNIT BETA"/>
    <property type="match status" value="1"/>
</dbReference>
<evidence type="ECO:0000313" key="6">
    <source>
        <dbReference type="Proteomes" id="UP001220324"/>
    </source>
</evidence>
<evidence type="ECO:0000313" key="5">
    <source>
        <dbReference type="EMBL" id="KAJ5556945.1"/>
    </source>
</evidence>
<evidence type="ECO:0000256" key="3">
    <source>
        <dbReference type="ARBA" id="ARBA00023268"/>
    </source>
</evidence>
<evidence type="ECO:0000256" key="4">
    <source>
        <dbReference type="ARBA" id="ARBA00048237"/>
    </source>
</evidence>
<keyword evidence="6" id="KW-1185">Reference proteome</keyword>
<reference evidence="5 6" key="1">
    <citation type="journal article" date="2023" name="IMA Fungus">
        <title>Comparative genomic study of the Penicillium genus elucidates a diverse pangenome and 15 lateral gene transfer events.</title>
        <authorList>
            <person name="Petersen C."/>
            <person name="Sorensen T."/>
            <person name="Nielsen M.R."/>
            <person name="Sondergaard T.E."/>
            <person name="Sorensen J.L."/>
            <person name="Fitzpatrick D.A."/>
            <person name="Frisvad J.C."/>
            <person name="Nielsen K.L."/>
        </authorList>
    </citation>
    <scope>NUCLEOTIDE SEQUENCE [LARGE SCALE GENOMIC DNA]</scope>
    <source>
        <strain evidence="5 6">IBT 35679</strain>
    </source>
</reference>
<keyword evidence="2" id="KW-0808">Transferase</keyword>
<dbReference type="EC" id="2.3.1.86" evidence="1"/>
<comment type="catalytic activity">
    <reaction evidence="4">
        <text>acetyl-CoA + n malonyl-CoA + 2n NADPH + 4n H(+) = a long-chain-acyl-CoA + n CoA + n CO2 + 2n NADP(+).</text>
        <dbReference type="EC" id="2.3.1.86"/>
    </reaction>
</comment>
<name>A0AAD6D6L2_9EURO</name>
<evidence type="ECO:0000256" key="1">
    <source>
        <dbReference type="ARBA" id="ARBA00012878"/>
    </source>
</evidence>
<evidence type="ECO:0000256" key="2">
    <source>
        <dbReference type="ARBA" id="ARBA00022679"/>
    </source>
</evidence>
<dbReference type="AlphaFoldDB" id="A0AAD6D6L2"/>
<dbReference type="Proteomes" id="UP001220324">
    <property type="component" value="Unassembled WGS sequence"/>
</dbReference>
<dbReference type="PANTHER" id="PTHR10982">
    <property type="entry name" value="MALONYL COA-ACYL CARRIER PROTEIN TRANSACYLASE"/>
    <property type="match status" value="1"/>
</dbReference>
<comment type="caution">
    <text evidence="5">The sequence shown here is derived from an EMBL/GenBank/DDBJ whole genome shotgun (WGS) entry which is preliminary data.</text>
</comment>
<dbReference type="EMBL" id="JAQIZZ010000001">
    <property type="protein sequence ID" value="KAJ5556945.1"/>
    <property type="molecule type" value="Genomic_DNA"/>
</dbReference>
<dbReference type="GO" id="GO:0004321">
    <property type="term" value="F:fatty-acyl-CoA synthase activity"/>
    <property type="evidence" value="ECO:0007669"/>
    <property type="project" value="UniProtKB-EC"/>
</dbReference>
<dbReference type="Gene3D" id="3.30.70.3330">
    <property type="match status" value="1"/>
</dbReference>